<organism evidence="2 3">
    <name type="scientific">Clostridium oceanicum</name>
    <dbReference type="NCBI Taxonomy" id="1543"/>
    <lineage>
        <taxon>Bacteria</taxon>
        <taxon>Bacillati</taxon>
        <taxon>Bacillota</taxon>
        <taxon>Clostridia</taxon>
        <taxon>Eubacteriales</taxon>
        <taxon>Clostridiaceae</taxon>
        <taxon>Clostridium</taxon>
    </lineage>
</organism>
<protein>
    <recommendedName>
        <fullName evidence="4">Transporter</fullName>
    </recommendedName>
</protein>
<dbReference type="Proteomes" id="UP001501510">
    <property type="component" value="Unassembled WGS sequence"/>
</dbReference>
<dbReference type="RefSeq" id="WP_343760311.1">
    <property type="nucleotide sequence ID" value="NZ_BAAACG010000008.1"/>
</dbReference>
<gene>
    <name evidence="2" type="ORF">GCM10008906_14250</name>
</gene>
<dbReference type="EMBL" id="BAAACG010000008">
    <property type="protein sequence ID" value="GAA0737740.1"/>
    <property type="molecule type" value="Genomic_DNA"/>
</dbReference>
<comment type="caution">
    <text evidence="2">The sequence shown here is derived from an EMBL/GenBank/DDBJ whole genome shotgun (WGS) entry which is preliminary data.</text>
</comment>
<evidence type="ECO:0008006" key="4">
    <source>
        <dbReference type="Google" id="ProtNLM"/>
    </source>
</evidence>
<evidence type="ECO:0000256" key="1">
    <source>
        <dbReference type="SAM" id="MobiDB-lite"/>
    </source>
</evidence>
<feature type="region of interest" description="Disordered" evidence="1">
    <location>
        <begin position="27"/>
        <end position="56"/>
    </location>
</feature>
<evidence type="ECO:0000313" key="2">
    <source>
        <dbReference type="EMBL" id="GAA0737740.1"/>
    </source>
</evidence>
<evidence type="ECO:0000313" key="3">
    <source>
        <dbReference type="Proteomes" id="UP001501510"/>
    </source>
</evidence>
<reference evidence="3" key="1">
    <citation type="journal article" date="2019" name="Int. J. Syst. Evol. Microbiol.">
        <title>The Global Catalogue of Microorganisms (GCM) 10K type strain sequencing project: providing services to taxonomists for standard genome sequencing and annotation.</title>
        <authorList>
            <consortium name="The Broad Institute Genomics Platform"/>
            <consortium name="The Broad Institute Genome Sequencing Center for Infectious Disease"/>
            <person name="Wu L."/>
            <person name="Ma J."/>
        </authorList>
    </citation>
    <scope>NUCLEOTIDE SEQUENCE [LARGE SCALE GENOMIC DNA]</scope>
    <source>
        <strain evidence="3">JCM 1407</strain>
    </source>
</reference>
<sequence length="119" mass="14034">MYPYMYYLVPINQYNMMRSPMPPSPPFMPPPNMSSNAAPTTPPPKTTPSKKDNNLKAVDPGSIRFCKYKFTYIWPNRGKPFWAWIVYVGRRSISGYRWTGYRYVYFGMDLKQINSFVCY</sequence>
<keyword evidence="3" id="KW-1185">Reference proteome</keyword>
<proteinExistence type="predicted"/>
<accession>A0ABP3UPN2</accession>
<name>A0ABP3UPN2_9CLOT</name>